<dbReference type="FunFam" id="3.30.1440.10:FF:000001">
    <property type="entry name" value="50S ribosomal protein L5"/>
    <property type="match status" value="1"/>
</dbReference>
<dbReference type="PIRSF" id="PIRSF002161">
    <property type="entry name" value="Ribosomal_L5"/>
    <property type="match status" value="1"/>
</dbReference>
<dbReference type="InterPro" id="IPR002132">
    <property type="entry name" value="Ribosomal_uL5"/>
</dbReference>
<dbReference type="PROSITE" id="PS00358">
    <property type="entry name" value="RIBOSOMAL_L5"/>
    <property type="match status" value="1"/>
</dbReference>
<dbReference type="InterPro" id="IPR020929">
    <property type="entry name" value="Ribosomal_uL5_CS"/>
</dbReference>
<dbReference type="GO" id="GO:1990904">
    <property type="term" value="C:ribonucleoprotein complex"/>
    <property type="evidence" value="ECO:0007669"/>
    <property type="project" value="UniProtKB-KW"/>
</dbReference>
<evidence type="ECO:0000259" key="5">
    <source>
        <dbReference type="Pfam" id="PF00673"/>
    </source>
</evidence>
<dbReference type="AlphaFoldDB" id="A0A6J6DW60"/>
<proteinExistence type="inferred from homology"/>
<dbReference type="GO" id="GO:0006412">
    <property type="term" value="P:translation"/>
    <property type="evidence" value="ECO:0007669"/>
    <property type="project" value="InterPro"/>
</dbReference>
<accession>A0A6J6DW60</accession>
<dbReference type="Pfam" id="PF00673">
    <property type="entry name" value="Ribosomal_L5_C"/>
    <property type="match status" value="1"/>
</dbReference>
<evidence type="ECO:0000256" key="2">
    <source>
        <dbReference type="ARBA" id="ARBA00022980"/>
    </source>
</evidence>
<protein>
    <submittedName>
        <fullName evidence="6">Unannotated protein</fullName>
    </submittedName>
</protein>
<feature type="domain" description="Large ribosomal subunit protein uL5 C-terminal" evidence="5">
    <location>
        <begin position="92"/>
        <end position="184"/>
    </location>
</feature>
<dbReference type="Pfam" id="PF00281">
    <property type="entry name" value="Ribosomal_L5"/>
    <property type="match status" value="1"/>
</dbReference>
<dbReference type="InterPro" id="IPR020930">
    <property type="entry name" value="Ribosomal_uL5_bac-type"/>
</dbReference>
<feature type="domain" description="Large ribosomal subunit protein uL5 N-terminal" evidence="4">
    <location>
        <begin position="31"/>
        <end position="87"/>
    </location>
</feature>
<dbReference type="EMBL" id="CAEZTG010000079">
    <property type="protein sequence ID" value="CAB4567185.1"/>
    <property type="molecule type" value="Genomic_DNA"/>
</dbReference>
<keyword evidence="3" id="KW-0687">Ribonucleoprotein</keyword>
<dbReference type="InterPro" id="IPR031310">
    <property type="entry name" value="Ribosomal_uL5_N"/>
</dbReference>
<sequence>MSTATTTIPRLKTRYNDEIRAQLKDTLELGNIMQVPRFEKIVINSGVGKALAQSSLIDGAVRDLELITGQKVIVTKAKKSIAGFKLREGNAIGVKVTLRGDRMWEFFDRLISLAIPRIRDFRGLSPKSFDGHGNYTFGLPEQLMFPEIDYDKVDVPRGFDITIVTTAKTNAEGKALLDAFGFPFKREGQQ</sequence>
<organism evidence="6">
    <name type="scientific">freshwater metagenome</name>
    <dbReference type="NCBI Taxonomy" id="449393"/>
    <lineage>
        <taxon>unclassified sequences</taxon>
        <taxon>metagenomes</taxon>
        <taxon>ecological metagenomes</taxon>
    </lineage>
</organism>
<name>A0A6J6DW60_9ZZZZ</name>
<reference evidence="6" key="1">
    <citation type="submission" date="2020-05" db="EMBL/GenBank/DDBJ databases">
        <authorList>
            <person name="Chiriac C."/>
            <person name="Salcher M."/>
            <person name="Ghai R."/>
            <person name="Kavagutti S V."/>
        </authorList>
    </citation>
    <scope>NUCLEOTIDE SEQUENCE</scope>
</reference>
<dbReference type="GO" id="GO:0003735">
    <property type="term" value="F:structural constituent of ribosome"/>
    <property type="evidence" value="ECO:0007669"/>
    <property type="project" value="InterPro"/>
</dbReference>
<comment type="similarity">
    <text evidence="1">Belongs to the universal ribosomal protein uL5 family.</text>
</comment>
<dbReference type="GO" id="GO:0005840">
    <property type="term" value="C:ribosome"/>
    <property type="evidence" value="ECO:0007669"/>
    <property type="project" value="UniProtKB-KW"/>
</dbReference>
<dbReference type="Gene3D" id="3.30.1440.10">
    <property type="match status" value="1"/>
</dbReference>
<dbReference type="HAMAP" id="MF_01333_B">
    <property type="entry name" value="Ribosomal_uL5_B"/>
    <property type="match status" value="1"/>
</dbReference>
<dbReference type="SUPFAM" id="SSF55282">
    <property type="entry name" value="RL5-like"/>
    <property type="match status" value="1"/>
</dbReference>
<evidence type="ECO:0000256" key="1">
    <source>
        <dbReference type="ARBA" id="ARBA00008553"/>
    </source>
</evidence>
<evidence type="ECO:0000313" key="6">
    <source>
        <dbReference type="EMBL" id="CAB4567185.1"/>
    </source>
</evidence>
<dbReference type="InterPro" id="IPR031309">
    <property type="entry name" value="Ribosomal_uL5_C"/>
</dbReference>
<evidence type="ECO:0000259" key="4">
    <source>
        <dbReference type="Pfam" id="PF00281"/>
    </source>
</evidence>
<dbReference type="NCBIfam" id="NF000585">
    <property type="entry name" value="PRK00010.1"/>
    <property type="match status" value="1"/>
</dbReference>
<evidence type="ECO:0000256" key="3">
    <source>
        <dbReference type="ARBA" id="ARBA00023274"/>
    </source>
</evidence>
<dbReference type="InterPro" id="IPR022803">
    <property type="entry name" value="Ribosomal_uL5_dom_sf"/>
</dbReference>
<dbReference type="PANTHER" id="PTHR11994">
    <property type="entry name" value="60S RIBOSOMAL PROTEIN L11-RELATED"/>
    <property type="match status" value="1"/>
</dbReference>
<gene>
    <name evidence="6" type="ORF">UFOPK1603_00947</name>
</gene>
<keyword evidence="2" id="KW-0689">Ribosomal protein</keyword>